<dbReference type="PIRSF" id="PIRSF001488">
    <property type="entry name" value="Tdi_protein"/>
    <property type="match status" value="1"/>
</dbReference>
<evidence type="ECO:0000256" key="1">
    <source>
        <dbReference type="ARBA" id="ARBA00022729"/>
    </source>
</evidence>
<dbReference type="PROSITE" id="PS00194">
    <property type="entry name" value="THIOREDOXIN_1"/>
    <property type="match status" value="1"/>
</dbReference>
<dbReference type="InterPro" id="IPR050824">
    <property type="entry name" value="Thiol_disulfide_DsbA"/>
</dbReference>
<dbReference type="GO" id="GO:0042597">
    <property type="term" value="C:periplasmic space"/>
    <property type="evidence" value="ECO:0007669"/>
    <property type="project" value="UniProtKB-SubCell"/>
</dbReference>
<dbReference type="EMBL" id="RKIK01000077">
    <property type="protein sequence ID" value="ROV58442.1"/>
    <property type="molecule type" value="Genomic_DNA"/>
</dbReference>
<proteinExistence type="inferred from homology"/>
<feature type="disulfide bond" description="Redox-active" evidence="4">
    <location>
        <begin position="54"/>
        <end position="57"/>
    </location>
</feature>
<dbReference type="Gene3D" id="3.40.30.10">
    <property type="entry name" value="Glutaredoxin"/>
    <property type="match status" value="1"/>
</dbReference>
<dbReference type="InterPro" id="IPR036249">
    <property type="entry name" value="Thioredoxin-like_sf"/>
</dbReference>
<keyword evidence="2" id="KW-0676">Redox-active center</keyword>
<protein>
    <recommendedName>
        <fullName evidence="3">Thiol:disulfide interchange protein</fullName>
    </recommendedName>
</protein>
<feature type="chain" id="PRO_5018009448" description="Thiol:disulfide interchange protein" evidence="5">
    <location>
        <begin position="20"/>
        <end position="205"/>
    </location>
</feature>
<keyword evidence="3" id="KW-1015">Disulfide bond</keyword>
<keyword evidence="3" id="KW-0574">Periplasm</keyword>
<dbReference type="SUPFAM" id="SSF52833">
    <property type="entry name" value="Thioredoxin-like"/>
    <property type="match status" value="1"/>
</dbReference>
<gene>
    <name evidence="7" type="ORF">EGH82_18360</name>
</gene>
<dbReference type="InterPro" id="IPR023205">
    <property type="entry name" value="DsbA/DsbL"/>
</dbReference>
<evidence type="ECO:0000313" key="8">
    <source>
        <dbReference type="Proteomes" id="UP000278792"/>
    </source>
</evidence>
<name>A0A3N3DVJ8_9VIBR</name>
<dbReference type="InterPro" id="IPR012336">
    <property type="entry name" value="Thioredoxin-like_fold"/>
</dbReference>
<evidence type="ECO:0000259" key="6">
    <source>
        <dbReference type="Pfam" id="PF13462"/>
    </source>
</evidence>
<accession>A0A3N3DVJ8</accession>
<dbReference type="PANTHER" id="PTHR35891:SF2">
    <property type="entry name" value="THIOL:DISULFIDE INTERCHANGE PROTEIN DSBA"/>
    <property type="match status" value="1"/>
</dbReference>
<evidence type="ECO:0000256" key="4">
    <source>
        <dbReference type="PIRSR" id="PIRSR001488-1"/>
    </source>
</evidence>
<sequence length="205" mass="22814">MKKMIALFLVAISTLMVGCSENSTPVEGKQYRTLSNNLATYRLPQVTEVFSLNCGHCKQMESQLPKLEKLIDQSVGKVHVTFNESAQIGAMIYYSAEMQLGKKPDHEMMLDLFNAAQMGDGATLAEKKGQIDNAFKSRGLVSPYDITEEQQNQLFQAMQIADEIITKGEINGVPTFIVNGKYEIITAGHETIEEIANTINYLIKK</sequence>
<comment type="similarity">
    <text evidence="3">Belongs to the thioredoxin family.</text>
</comment>
<dbReference type="Pfam" id="PF13462">
    <property type="entry name" value="Thioredoxin_4"/>
    <property type="match status" value="1"/>
</dbReference>
<reference evidence="7 8" key="1">
    <citation type="submission" date="2018-11" db="EMBL/GenBank/DDBJ databases">
        <title>Vibrio ponticus strain CAIM 1751 pathogenic for the snapper Lutjanus guttatus.</title>
        <authorList>
            <person name="Soto-Rodriguez S."/>
            <person name="Lozano-Olvera R."/>
            <person name="Gomez-Gil B."/>
        </authorList>
    </citation>
    <scope>NUCLEOTIDE SEQUENCE [LARGE SCALE GENOMIC DNA]</scope>
    <source>
        <strain evidence="7 8">CAIM 1751</strain>
    </source>
</reference>
<feature type="domain" description="Thioredoxin-like fold" evidence="6">
    <location>
        <begin position="45"/>
        <end position="199"/>
    </location>
</feature>
<organism evidence="7 8">
    <name type="scientific">Vibrio ponticus</name>
    <dbReference type="NCBI Taxonomy" id="265668"/>
    <lineage>
        <taxon>Bacteria</taxon>
        <taxon>Pseudomonadati</taxon>
        <taxon>Pseudomonadota</taxon>
        <taxon>Gammaproteobacteria</taxon>
        <taxon>Vibrionales</taxon>
        <taxon>Vibrionaceae</taxon>
        <taxon>Vibrio</taxon>
    </lineage>
</organism>
<evidence type="ECO:0000256" key="2">
    <source>
        <dbReference type="ARBA" id="ARBA00023284"/>
    </source>
</evidence>
<dbReference type="InterPro" id="IPR017937">
    <property type="entry name" value="Thioredoxin_CS"/>
</dbReference>
<comment type="subcellular location">
    <subcellularLocation>
        <location evidence="3">Periplasm</location>
    </subcellularLocation>
</comment>
<evidence type="ECO:0000256" key="5">
    <source>
        <dbReference type="SAM" id="SignalP"/>
    </source>
</evidence>
<dbReference type="Proteomes" id="UP000278792">
    <property type="component" value="Unassembled WGS sequence"/>
</dbReference>
<comment type="caution">
    <text evidence="7">The sequence shown here is derived from an EMBL/GenBank/DDBJ whole genome shotgun (WGS) entry which is preliminary data.</text>
</comment>
<dbReference type="PANTHER" id="PTHR35891">
    <property type="entry name" value="THIOL:DISULFIDE INTERCHANGE PROTEIN DSBA"/>
    <property type="match status" value="1"/>
</dbReference>
<evidence type="ECO:0000313" key="7">
    <source>
        <dbReference type="EMBL" id="ROV58442.1"/>
    </source>
</evidence>
<dbReference type="RefSeq" id="WP_123783178.1">
    <property type="nucleotide sequence ID" value="NZ_RKIK01000077.1"/>
</dbReference>
<dbReference type="CDD" id="cd03019">
    <property type="entry name" value="DsbA_DsbA"/>
    <property type="match status" value="1"/>
</dbReference>
<feature type="signal peptide" evidence="5">
    <location>
        <begin position="1"/>
        <end position="19"/>
    </location>
</feature>
<dbReference type="AlphaFoldDB" id="A0A3N3DVJ8"/>
<keyword evidence="1 5" id="KW-0732">Signal</keyword>
<dbReference type="PROSITE" id="PS51257">
    <property type="entry name" value="PROKAR_LIPOPROTEIN"/>
    <property type="match status" value="1"/>
</dbReference>
<evidence type="ECO:0000256" key="3">
    <source>
        <dbReference type="PIRNR" id="PIRNR001488"/>
    </source>
</evidence>